<dbReference type="PIRSF" id="PIRSF000495">
    <property type="entry name" value="Amidotransf_hisH"/>
    <property type="match status" value="1"/>
</dbReference>
<gene>
    <name evidence="10" type="primary">hisH</name>
    <name evidence="13" type="ORF">SAMN02745120_1873</name>
</gene>
<dbReference type="OrthoDB" id="9807137at2"/>
<evidence type="ECO:0000256" key="10">
    <source>
        <dbReference type="HAMAP-Rule" id="MF_00278"/>
    </source>
</evidence>
<dbReference type="EMBL" id="FUYN01000003">
    <property type="protein sequence ID" value="SKB50828.1"/>
    <property type="molecule type" value="Genomic_DNA"/>
</dbReference>
<comment type="function">
    <text evidence="10">IGPS catalyzes the conversion of PRFAR and glutamine to IGP, AICAR and glutamate. The HisH subunit catalyzes the hydrolysis of glutamine to glutamate and ammonia as part of the synthesis of IGP and AICAR. The resulting ammonia molecule is channeled to the active site of HisF.</text>
</comment>
<reference evidence="14" key="1">
    <citation type="submission" date="2017-02" db="EMBL/GenBank/DDBJ databases">
        <authorList>
            <person name="Varghese N."/>
            <person name="Submissions S."/>
        </authorList>
    </citation>
    <scope>NUCLEOTIDE SEQUENCE [LARGE SCALE GENOMIC DNA]</scope>
    <source>
        <strain evidence="14">ATCC 35199</strain>
    </source>
</reference>
<dbReference type="PANTHER" id="PTHR42701:SF1">
    <property type="entry name" value="IMIDAZOLE GLYCEROL PHOSPHATE SYNTHASE SUBUNIT HISH"/>
    <property type="match status" value="1"/>
</dbReference>
<evidence type="ECO:0000256" key="8">
    <source>
        <dbReference type="ARBA" id="ARBA00047838"/>
    </source>
</evidence>
<keyword evidence="4 10" id="KW-0378">Hydrolase</keyword>
<evidence type="ECO:0000256" key="11">
    <source>
        <dbReference type="PIRSR" id="PIRSR000495-1"/>
    </source>
</evidence>
<keyword evidence="3 10" id="KW-0028">Amino-acid biosynthesis</keyword>
<feature type="domain" description="Glutamine amidotransferase" evidence="12">
    <location>
        <begin position="4"/>
        <end position="195"/>
    </location>
</feature>
<evidence type="ECO:0000256" key="9">
    <source>
        <dbReference type="ARBA" id="ARBA00049534"/>
    </source>
</evidence>
<dbReference type="Pfam" id="PF00117">
    <property type="entry name" value="GATase"/>
    <property type="match status" value="1"/>
</dbReference>
<sequence length="208" mass="23058">MIGILDYNAGNLKSVESALENIEAKSMVITCPAQLSEISGLIIPGVGSFKTAIENLKAKGFTKEVISEFAKTKKILGICLGMQIFYDSGTEEGLSTGLGFFSGKVDLLDKAVVTPHMGWNKIELRKSTRLTRGLGDKFDGYFAHSYRAYEQKDEVVGICSYTEDMPVIVAKDNIYGLQFHPEKSGNSGLKILRNFKEMCYENYTICRH</sequence>
<keyword evidence="7 10" id="KW-0456">Lyase</keyword>
<evidence type="ECO:0000256" key="4">
    <source>
        <dbReference type="ARBA" id="ARBA00022801"/>
    </source>
</evidence>
<dbReference type="Gene3D" id="3.40.50.880">
    <property type="match status" value="1"/>
</dbReference>
<evidence type="ECO:0000313" key="14">
    <source>
        <dbReference type="Proteomes" id="UP000243406"/>
    </source>
</evidence>
<keyword evidence="6 10" id="KW-0368">Histidine biosynthesis</keyword>
<keyword evidence="14" id="KW-1185">Reference proteome</keyword>
<evidence type="ECO:0000256" key="6">
    <source>
        <dbReference type="ARBA" id="ARBA00023102"/>
    </source>
</evidence>
<evidence type="ECO:0000259" key="12">
    <source>
        <dbReference type="Pfam" id="PF00117"/>
    </source>
</evidence>
<keyword evidence="13" id="KW-0808">Transferase</keyword>
<feature type="active site" evidence="10 11">
    <location>
        <position position="182"/>
    </location>
</feature>
<dbReference type="CDD" id="cd01748">
    <property type="entry name" value="GATase1_IGP_Synthase"/>
    <property type="match status" value="1"/>
</dbReference>
<dbReference type="PROSITE" id="PS51273">
    <property type="entry name" value="GATASE_TYPE_1"/>
    <property type="match status" value="1"/>
</dbReference>
<comment type="subunit">
    <text evidence="2 10">Heterodimer of HisH and HisF.</text>
</comment>
<dbReference type="InterPro" id="IPR017926">
    <property type="entry name" value="GATASE"/>
</dbReference>
<keyword evidence="10" id="KW-0963">Cytoplasm</keyword>
<dbReference type="PANTHER" id="PTHR42701">
    <property type="entry name" value="IMIDAZOLE GLYCEROL PHOSPHATE SYNTHASE SUBUNIT HISH"/>
    <property type="match status" value="1"/>
</dbReference>
<dbReference type="EC" id="4.3.2.10" evidence="10"/>
<dbReference type="GO" id="GO:0000107">
    <property type="term" value="F:imidazoleglycerol-phosphate synthase activity"/>
    <property type="evidence" value="ECO:0007669"/>
    <property type="project" value="UniProtKB-UniRule"/>
</dbReference>
<dbReference type="InterPro" id="IPR029062">
    <property type="entry name" value="Class_I_gatase-like"/>
</dbReference>
<comment type="catalytic activity">
    <reaction evidence="8 10">
        <text>5-[(5-phospho-1-deoxy-D-ribulos-1-ylimino)methylamino]-1-(5-phospho-beta-D-ribosyl)imidazole-4-carboxamide + L-glutamine = D-erythro-1-(imidazol-4-yl)glycerol 3-phosphate + 5-amino-1-(5-phospho-beta-D-ribosyl)imidazole-4-carboxamide + L-glutamate + H(+)</text>
        <dbReference type="Rhea" id="RHEA:24793"/>
        <dbReference type="ChEBI" id="CHEBI:15378"/>
        <dbReference type="ChEBI" id="CHEBI:29985"/>
        <dbReference type="ChEBI" id="CHEBI:58278"/>
        <dbReference type="ChEBI" id="CHEBI:58359"/>
        <dbReference type="ChEBI" id="CHEBI:58475"/>
        <dbReference type="ChEBI" id="CHEBI:58525"/>
        <dbReference type="EC" id="4.3.2.10"/>
    </reaction>
</comment>
<dbReference type="RefSeq" id="WP_079589690.1">
    <property type="nucleotide sequence ID" value="NZ_FUYN01000003.1"/>
</dbReference>
<accession>A0A1T5BU35</accession>
<feature type="active site" evidence="10 11">
    <location>
        <position position="180"/>
    </location>
</feature>
<dbReference type="NCBIfam" id="TIGR01855">
    <property type="entry name" value="IMP_synth_hisH"/>
    <property type="match status" value="1"/>
</dbReference>
<comment type="pathway">
    <text evidence="1 10">Amino-acid biosynthesis; L-histidine biosynthesis; L-histidine from 5-phospho-alpha-D-ribose 1-diphosphate: step 5/9.</text>
</comment>
<organism evidence="13 14">
    <name type="scientific">Acetoanaerobium noterae</name>
    <dbReference type="NCBI Taxonomy" id="745369"/>
    <lineage>
        <taxon>Bacteria</taxon>
        <taxon>Bacillati</taxon>
        <taxon>Bacillota</taxon>
        <taxon>Clostridia</taxon>
        <taxon>Peptostreptococcales</taxon>
        <taxon>Filifactoraceae</taxon>
        <taxon>Acetoanaerobium</taxon>
    </lineage>
</organism>
<protein>
    <recommendedName>
        <fullName evidence="10">Imidazole glycerol phosphate synthase subunit HisH</fullName>
        <ecNumber evidence="10">4.3.2.10</ecNumber>
    </recommendedName>
    <alternativeName>
        <fullName evidence="10">IGP synthase glutaminase subunit</fullName>
        <ecNumber evidence="10">3.5.1.2</ecNumber>
    </alternativeName>
    <alternativeName>
        <fullName evidence="10">IGP synthase subunit HisH</fullName>
    </alternativeName>
    <alternativeName>
        <fullName evidence="10">ImGP synthase subunit HisH</fullName>
        <shortName evidence="10">IGPS subunit HisH</shortName>
    </alternativeName>
</protein>
<evidence type="ECO:0000256" key="7">
    <source>
        <dbReference type="ARBA" id="ARBA00023239"/>
    </source>
</evidence>
<dbReference type="GO" id="GO:0016829">
    <property type="term" value="F:lyase activity"/>
    <property type="evidence" value="ECO:0007669"/>
    <property type="project" value="UniProtKB-KW"/>
</dbReference>
<dbReference type="SUPFAM" id="SSF52317">
    <property type="entry name" value="Class I glutamine amidotransferase-like"/>
    <property type="match status" value="1"/>
</dbReference>
<dbReference type="GO" id="GO:0005737">
    <property type="term" value="C:cytoplasm"/>
    <property type="evidence" value="ECO:0007669"/>
    <property type="project" value="UniProtKB-SubCell"/>
</dbReference>
<dbReference type="HAMAP" id="MF_00278">
    <property type="entry name" value="HisH"/>
    <property type="match status" value="1"/>
</dbReference>
<dbReference type="AlphaFoldDB" id="A0A1T5BU35"/>
<dbReference type="GO" id="GO:0004359">
    <property type="term" value="F:glutaminase activity"/>
    <property type="evidence" value="ECO:0007669"/>
    <property type="project" value="UniProtKB-EC"/>
</dbReference>
<dbReference type="InterPro" id="IPR010139">
    <property type="entry name" value="Imidazole-glycPsynth_HisH"/>
</dbReference>
<comment type="subcellular location">
    <subcellularLocation>
        <location evidence="10">Cytoplasm</location>
    </subcellularLocation>
</comment>
<comment type="catalytic activity">
    <reaction evidence="9 10">
        <text>L-glutamine + H2O = L-glutamate + NH4(+)</text>
        <dbReference type="Rhea" id="RHEA:15889"/>
        <dbReference type="ChEBI" id="CHEBI:15377"/>
        <dbReference type="ChEBI" id="CHEBI:28938"/>
        <dbReference type="ChEBI" id="CHEBI:29985"/>
        <dbReference type="ChEBI" id="CHEBI:58359"/>
        <dbReference type="EC" id="3.5.1.2"/>
    </reaction>
</comment>
<feature type="active site" description="Nucleophile" evidence="10 11">
    <location>
        <position position="79"/>
    </location>
</feature>
<dbReference type="Proteomes" id="UP000243406">
    <property type="component" value="Unassembled WGS sequence"/>
</dbReference>
<evidence type="ECO:0000256" key="5">
    <source>
        <dbReference type="ARBA" id="ARBA00022962"/>
    </source>
</evidence>
<keyword evidence="5 10" id="KW-0315">Glutamine amidotransferase</keyword>
<proteinExistence type="inferred from homology"/>
<evidence type="ECO:0000256" key="2">
    <source>
        <dbReference type="ARBA" id="ARBA00011152"/>
    </source>
</evidence>
<evidence type="ECO:0000256" key="1">
    <source>
        <dbReference type="ARBA" id="ARBA00005091"/>
    </source>
</evidence>
<dbReference type="GO" id="GO:0000105">
    <property type="term" value="P:L-histidine biosynthetic process"/>
    <property type="evidence" value="ECO:0007669"/>
    <property type="project" value="UniProtKB-UniRule"/>
</dbReference>
<name>A0A1T5BU35_9FIRM</name>
<evidence type="ECO:0000256" key="3">
    <source>
        <dbReference type="ARBA" id="ARBA00022605"/>
    </source>
</evidence>
<evidence type="ECO:0000313" key="13">
    <source>
        <dbReference type="EMBL" id="SKB50828.1"/>
    </source>
</evidence>
<dbReference type="UniPathway" id="UPA00031">
    <property type="reaction ID" value="UER00010"/>
</dbReference>
<dbReference type="EC" id="3.5.1.2" evidence="10"/>